<dbReference type="InterPro" id="IPR052028">
    <property type="entry name" value="HipA_Ser/Thr_kinase"/>
</dbReference>
<dbReference type="RefSeq" id="WP_283712213.1">
    <property type="nucleotide sequence ID" value="NZ_JASJEW010000001.1"/>
</dbReference>
<organism evidence="6 7">
    <name type="scientific">Kribbibacterium absianum</name>
    <dbReference type="NCBI Taxonomy" id="3044210"/>
    <lineage>
        <taxon>Bacteria</taxon>
        <taxon>Bacillati</taxon>
        <taxon>Actinomycetota</taxon>
        <taxon>Coriobacteriia</taxon>
        <taxon>Coriobacteriales</taxon>
        <taxon>Kribbibacteriaceae</taxon>
        <taxon>Kribbibacterium</taxon>
    </lineage>
</organism>
<proteinExistence type="inferred from homology"/>
<reference evidence="6" key="1">
    <citation type="submission" date="2023-05" db="EMBL/GenBank/DDBJ databases">
        <title>[olsenella] sp. nov., isolated from a pig farm feces dump.</title>
        <authorList>
            <person name="Chang Y.-H."/>
        </authorList>
    </citation>
    <scope>NUCLEOTIDE SEQUENCE</scope>
    <source>
        <strain evidence="6">YH-ols2217</strain>
    </source>
</reference>
<accession>A0ABT6ZHN3</accession>
<sequence>MVPTLTIWLDGTEAPRRVGLLRSSVRRGELTTTFSYDESFLAWPGAFAISPELSLRTGSWHGSGLPGALSDASPDRWGRLLIKRDAADLGLGGRMLDDVDYLMGVLDVSRQGALRLALPEGPDFLSAGSGIPPMVELTRLADAARQVSAGEASQEAVKELLDAGSGSLGGARPKASVVDSGRLWLAKFPHEADEWDVLAWEAATLECARAAGIGVPASRTVRLGAAHGLLTLRFDRRDGLLDGRRVPYLSGLSLVGGKPGDLYDYADVADRVRATCREPSRALEELFRRVCFSVAANNTDDHLRNLGLLRGAGGWRLSPLFDVNPDPSLATRRVTGVLGETEAMACARALPEFAEYVGVLGERAAAIAQQTGRAVAGLVGQARQLGVPQSEQGRFASALAKTSGAVSEAFE</sequence>
<dbReference type="EMBL" id="JASJEX010000001">
    <property type="protein sequence ID" value="MDJ1128569.1"/>
    <property type="molecule type" value="Genomic_DNA"/>
</dbReference>
<evidence type="ECO:0000313" key="7">
    <source>
        <dbReference type="Proteomes" id="UP001431693"/>
    </source>
</evidence>
<dbReference type="Proteomes" id="UP001431693">
    <property type="component" value="Unassembled WGS sequence"/>
</dbReference>
<dbReference type="InterPro" id="IPR017508">
    <property type="entry name" value="HipA_N1"/>
</dbReference>
<keyword evidence="3" id="KW-0418">Kinase</keyword>
<dbReference type="Pfam" id="PF07804">
    <property type="entry name" value="HipA_C"/>
    <property type="match status" value="1"/>
</dbReference>
<dbReference type="PANTHER" id="PTHR37419">
    <property type="entry name" value="SERINE/THREONINE-PROTEIN KINASE TOXIN HIPA"/>
    <property type="match status" value="1"/>
</dbReference>
<dbReference type="PANTHER" id="PTHR37419:SF8">
    <property type="entry name" value="TOXIN YJJJ"/>
    <property type="match status" value="1"/>
</dbReference>
<evidence type="ECO:0000256" key="2">
    <source>
        <dbReference type="ARBA" id="ARBA00022679"/>
    </source>
</evidence>
<comment type="caution">
    <text evidence="6">The sequence shown here is derived from an EMBL/GenBank/DDBJ whole genome shotgun (WGS) entry which is preliminary data.</text>
</comment>
<evidence type="ECO:0000256" key="3">
    <source>
        <dbReference type="ARBA" id="ARBA00022777"/>
    </source>
</evidence>
<comment type="similarity">
    <text evidence="1">Belongs to the HipA Ser/Thr kinase family.</text>
</comment>
<protein>
    <submittedName>
        <fullName evidence="6">Type II toxin-antitoxin system HipA family toxin</fullName>
    </submittedName>
</protein>
<evidence type="ECO:0000256" key="1">
    <source>
        <dbReference type="ARBA" id="ARBA00010164"/>
    </source>
</evidence>
<evidence type="ECO:0000313" key="6">
    <source>
        <dbReference type="EMBL" id="MDJ1128569.1"/>
    </source>
</evidence>
<name>A0ABT6ZHN3_9ACTN</name>
<dbReference type="Pfam" id="PF13657">
    <property type="entry name" value="Couple_hipA"/>
    <property type="match status" value="1"/>
</dbReference>
<keyword evidence="2" id="KW-0808">Transferase</keyword>
<feature type="domain" description="HipA-like C-terminal" evidence="4">
    <location>
        <begin position="167"/>
        <end position="375"/>
    </location>
</feature>
<evidence type="ECO:0000259" key="5">
    <source>
        <dbReference type="Pfam" id="PF13657"/>
    </source>
</evidence>
<evidence type="ECO:0000259" key="4">
    <source>
        <dbReference type="Pfam" id="PF07804"/>
    </source>
</evidence>
<feature type="domain" description="HipA N-terminal subdomain 1" evidence="5">
    <location>
        <begin position="16"/>
        <end position="85"/>
    </location>
</feature>
<gene>
    <name evidence="6" type="ORF">QJ043_00510</name>
</gene>
<dbReference type="InterPro" id="IPR012893">
    <property type="entry name" value="HipA-like_C"/>
</dbReference>
<keyword evidence="7" id="KW-1185">Reference proteome</keyword>